<comment type="caution">
    <text evidence="1">The sequence shown here is derived from an EMBL/GenBank/DDBJ whole genome shotgun (WGS) entry which is preliminary data.</text>
</comment>
<accession>A0ABV9Q9J0</accession>
<reference evidence="2" key="1">
    <citation type="journal article" date="2019" name="Int. J. Syst. Evol. Microbiol.">
        <title>The Global Catalogue of Microorganisms (GCM) 10K type strain sequencing project: providing services to taxonomists for standard genome sequencing and annotation.</title>
        <authorList>
            <consortium name="The Broad Institute Genomics Platform"/>
            <consortium name="The Broad Institute Genome Sequencing Center for Infectious Disease"/>
            <person name="Wu L."/>
            <person name="Ma J."/>
        </authorList>
    </citation>
    <scope>NUCLEOTIDE SEQUENCE [LARGE SCALE GENOMIC DNA]</scope>
    <source>
        <strain evidence="2">CCUG 49452</strain>
    </source>
</reference>
<dbReference type="EMBL" id="JBHSHJ010000001">
    <property type="protein sequence ID" value="MFC4787529.1"/>
    <property type="molecule type" value="Genomic_DNA"/>
</dbReference>
<evidence type="ECO:0000313" key="2">
    <source>
        <dbReference type="Proteomes" id="UP001596001"/>
    </source>
</evidence>
<organism evidence="1 2">
    <name type="scientific">Giesbergeria sinuosa</name>
    <dbReference type="NCBI Taxonomy" id="80883"/>
    <lineage>
        <taxon>Bacteria</taxon>
        <taxon>Pseudomonadati</taxon>
        <taxon>Pseudomonadota</taxon>
        <taxon>Betaproteobacteria</taxon>
        <taxon>Burkholderiales</taxon>
        <taxon>Comamonadaceae</taxon>
        <taxon>Giesbergeria</taxon>
    </lineage>
</organism>
<dbReference type="Proteomes" id="UP001596001">
    <property type="component" value="Unassembled WGS sequence"/>
</dbReference>
<evidence type="ECO:0008006" key="3">
    <source>
        <dbReference type="Google" id="ProtNLM"/>
    </source>
</evidence>
<dbReference type="RefSeq" id="WP_382429065.1">
    <property type="nucleotide sequence ID" value="NZ_JBHSHJ010000001.1"/>
</dbReference>
<dbReference type="Gene3D" id="3.90.550.10">
    <property type="entry name" value="Spore Coat Polysaccharide Biosynthesis Protein SpsA, Chain A"/>
    <property type="match status" value="1"/>
</dbReference>
<dbReference type="SUPFAM" id="SSF53448">
    <property type="entry name" value="Nucleotide-diphospho-sugar transferases"/>
    <property type="match status" value="1"/>
</dbReference>
<name>A0ABV9Q9J0_9BURK</name>
<dbReference type="InterPro" id="IPR029044">
    <property type="entry name" value="Nucleotide-diphossugar_trans"/>
</dbReference>
<proteinExistence type="predicted"/>
<protein>
    <recommendedName>
        <fullName evidence="3">Glycosyltransferase</fullName>
    </recommendedName>
</protein>
<evidence type="ECO:0000313" key="1">
    <source>
        <dbReference type="EMBL" id="MFC4787529.1"/>
    </source>
</evidence>
<keyword evidence="2" id="KW-1185">Reference proteome</keyword>
<gene>
    <name evidence="1" type="ORF">ACFO6X_00775</name>
</gene>
<sequence length="285" mass="31433">MSAQVASISAQLTQQDLLVLVDDGSRAVCWETLQTVLPANYLCWSRLQGQGSSASFLQLLLCDAPEGQYYFLADQDDVWLPGKLEGQLASTPEHGMTVHGWQVWNLVDHHSSGAAALPMLDAKLQAMPLPQASVAHYFFETPAPGMTMCMGHVCRVQLQRWVAELVLWAATLPHDRILAAATSTIGPVCVLPTPWVLYRQHGCNLIGAPKEGVWGRLGQRLWRLRSMWRSLRAGAALYQALRALGAALPAAPWRLRLRSGLCDDRVARGLVWCAFVGRRRSEKTG</sequence>